<dbReference type="Pfam" id="PF00939">
    <property type="entry name" value="Na_sulph_symp"/>
    <property type="match status" value="1"/>
</dbReference>
<evidence type="ECO:0000256" key="3">
    <source>
        <dbReference type="ARBA" id="ARBA00022692"/>
    </source>
</evidence>
<comment type="subcellular location">
    <subcellularLocation>
        <location evidence="1">Membrane</location>
        <topology evidence="1">Multi-pass membrane protein</topology>
    </subcellularLocation>
</comment>
<feature type="transmembrane region" description="Helical" evidence="6">
    <location>
        <begin position="277"/>
        <end position="293"/>
    </location>
</feature>
<evidence type="ECO:0000256" key="4">
    <source>
        <dbReference type="ARBA" id="ARBA00022989"/>
    </source>
</evidence>
<gene>
    <name evidence="7" type="ORF">FK220_017725</name>
</gene>
<feature type="transmembrane region" description="Helical" evidence="6">
    <location>
        <begin position="65"/>
        <end position="83"/>
    </location>
</feature>
<dbReference type="Proteomes" id="UP000707206">
    <property type="component" value="Unassembled WGS sequence"/>
</dbReference>
<feature type="transmembrane region" description="Helical" evidence="6">
    <location>
        <begin position="226"/>
        <end position="246"/>
    </location>
</feature>
<dbReference type="GO" id="GO:0022857">
    <property type="term" value="F:transmembrane transporter activity"/>
    <property type="evidence" value="ECO:0007669"/>
    <property type="project" value="InterPro"/>
</dbReference>
<evidence type="ECO:0000256" key="2">
    <source>
        <dbReference type="ARBA" id="ARBA00007349"/>
    </source>
</evidence>
<proteinExistence type="inferred from homology"/>
<evidence type="ECO:0000256" key="6">
    <source>
        <dbReference type="SAM" id="Phobius"/>
    </source>
</evidence>
<accession>A0A967B150</accession>
<keyword evidence="8" id="KW-1185">Reference proteome</keyword>
<feature type="transmembrane region" description="Helical" evidence="6">
    <location>
        <begin position="44"/>
        <end position="60"/>
    </location>
</feature>
<evidence type="ECO:0000256" key="1">
    <source>
        <dbReference type="ARBA" id="ARBA00004141"/>
    </source>
</evidence>
<keyword evidence="5 6" id="KW-0472">Membrane</keyword>
<keyword evidence="3 6" id="KW-0812">Transmembrane</keyword>
<feature type="transmembrane region" description="Helical" evidence="6">
    <location>
        <begin position="330"/>
        <end position="347"/>
    </location>
</feature>
<dbReference type="PIRSF" id="PIRSF002457">
    <property type="entry name" value="DASS"/>
    <property type="match status" value="1"/>
</dbReference>
<keyword evidence="4 6" id="KW-1133">Transmembrane helix</keyword>
<feature type="transmembrane region" description="Helical" evidence="6">
    <location>
        <begin position="95"/>
        <end position="114"/>
    </location>
</feature>
<dbReference type="InterPro" id="IPR001898">
    <property type="entry name" value="SLC13A/DASS"/>
</dbReference>
<reference evidence="7" key="2">
    <citation type="submission" date="2020-03" db="EMBL/GenBank/DDBJ databases">
        <title>Flavobacteriaceae bacterium strain TP-CH-4, a member of the family Flavobacteriaceae isolated from a deep-sea seamount.</title>
        <authorList>
            <person name="Zhang D.-C."/>
        </authorList>
    </citation>
    <scope>NUCLEOTIDE SEQUENCE</scope>
    <source>
        <strain evidence="7">TP-CH-4</strain>
    </source>
</reference>
<evidence type="ECO:0000313" key="8">
    <source>
        <dbReference type="Proteomes" id="UP000707206"/>
    </source>
</evidence>
<organism evidence="7 8">
    <name type="scientific">Pelagihabitans pacificus</name>
    <dbReference type="NCBI Taxonomy" id="2696054"/>
    <lineage>
        <taxon>Bacteria</taxon>
        <taxon>Pseudomonadati</taxon>
        <taxon>Bacteroidota</taxon>
        <taxon>Flavobacteriia</taxon>
        <taxon>Flavobacteriales</taxon>
        <taxon>Flavobacteriaceae</taxon>
        <taxon>Pelagihabitans</taxon>
    </lineage>
</organism>
<dbReference type="GO" id="GO:0016020">
    <property type="term" value="C:membrane"/>
    <property type="evidence" value="ECO:0007669"/>
    <property type="project" value="UniProtKB-SubCell"/>
</dbReference>
<name>A0A967B150_9FLAO</name>
<dbReference type="EMBL" id="VIKU02000006">
    <property type="protein sequence ID" value="NHF61197.1"/>
    <property type="molecule type" value="Genomic_DNA"/>
</dbReference>
<feature type="transmembrane region" description="Helical" evidence="6">
    <location>
        <begin position="299"/>
        <end position="318"/>
    </location>
</feature>
<evidence type="ECO:0000313" key="7">
    <source>
        <dbReference type="EMBL" id="NHF61197.1"/>
    </source>
</evidence>
<protein>
    <submittedName>
        <fullName evidence="7">DASS family sodium-coupled anion symporter</fullName>
    </submittedName>
</protein>
<feature type="transmembrane region" description="Helical" evidence="6">
    <location>
        <begin position="395"/>
        <end position="419"/>
    </location>
</feature>
<evidence type="ECO:0000256" key="5">
    <source>
        <dbReference type="ARBA" id="ARBA00023136"/>
    </source>
</evidence>
<feature type="transmembrane region" description="Helical" evidence="6">
    <location>
        <begin position="184"/>
        <end position="206"/>
    </location>
</feature>
<dbReference type="PANTHER" id="PTHR42826">
    <property type="entry name" value="DICARBOXYLATE TRANSPORTER 2.1, CHLOROPLASTIC"/>
    <property type="match status" value="1"/>
</dbReference>
<feature type="transmembrane region" description="Helical" evidence="6">
    <location>
        <begin position="21"/>
        <end position="38"/>
    </location>
</feature>
<feature type="transmembrane region" description="Helical" evidence="6">
    <location>
        <begin position="367"/>
        <end position="388"/>
    </location>
</feature>
<reference evidence="7" key="1">
    <citation type="submission" date="2019-07" db="EMBL/GenBank/DDBJ databases">
        <authorList>
            <person name="De-Chao Zhang Q."/>
        </authorList>
    </citation>
    <scope>NUCLEOTIDE SEQUENCE</scope>
    <source>
        <strain evidence="7">TP-CH-4</strain>
    </source>
</reference>
<comment type="similarity">
    <text evidence="2">Belongs to the SLC13A/DASS transporter (TC 2.A.47) family. DIT1 subfamily.</text>
</comment>
<comment type="caution">
    <text evidence="7">The sequence shown here is derived from an EMBL/GenBank/DDBJ whole genome shotgun (WGS) entry which is preliminary data.</text>
</comment>
<sequence length="479" mass="52205">MRSTEGYEPSHSPQRLRWVKRIITLIVGTVIWYLPIPWGLSPDAWHLFAIFITAIIGVLLDALSIFTASVLALVAVVLLRVLTPEKAFSGFSESFILLILAAFLVAKGVIKSGLGRRIAFLLIRRFGKSTLNLGYCIVATDTLLGPAIPSNTARSGILYPITHALSLDTGSLPTPESRKKTGTYLMMTAISGHTISSALWFTGMAANPVGAGIAAQFGVNMNFGNWVFVASVPCIIALIAIPLVLYKLFPPENKYTPEAPEMAKNTLLEMGPMSRQEWIMGITFFGMILLWAFSPLLNINLAIIAFLGLSILILANVYTLEDIRQGAGDALETYVWFAILYMMSTALNDMGFMKTLGAQIAAQISGFNWVTVYILLTVLYVVIHYLFVSQTAQLLALYAVFLQVAVNAQVPAALMAFMLSFATNYFAVITPQASSSNVLFAGSGFLPSEDIYKQGAVITVLNTVIFLLATPWILWSSSV</sequence>
<dbReference type="AlphaFoldDB" id="A0A967B150"/>
<dbReference type="NCBIfam" id="TIGR00785">
    <property type="entry name" value="dass"/>
    <property type="match status" value="1"/>
</dbReference>
<dbReference type="InterPro" id="IPR030676">
    <property type="entry name" value="CitT-rel"/>
</dbReference>
<feature type="transmembrane region" description="Helical" evidence="6">
    <location>
        <begin position="455"/>
        <end position="475"/>
    </location>
</feature>